<evidence type="ECO:0000256" key="7">
    <source>
        <dbReference type="ARBA" id="ARBA00022777"/>
    </source>
</evidence>
<evidence type="ECO:0000259" key="12">
    <source>
        <dbReference type="PROSITE" id="PS50104"/>
    </source>
</evidence>
<evidence type="ECO:0000256" key="4">
    <source>
        <dbReference type="ARBA" id="ARBA00022679"/>
    </source>
</evidence>
<keyword evidence="5" id="KW-0677">Repeat</keyword>
<dbReference type="SMART" id="SM00369">
    <property type="entry name" value="LRR_TYP"/>
    <property type="match status" value="4"/>
</dbReference>
<dbReference type="InterPro" id="IPR025875">
    <property type="entry name" value="Leu-rich_rpt_4"/>
</dbReference>
<keyword evidence="9" id="KW-0342">GTP-binding</keyword>
<dbReference type="PANTHER" id="PTHR46652:SF3">
    <property type="entry name" value="LEUCINE-RICH REPEAT-CONTAINING PROTEIN 9"/>
    <property type="match status" value="1"/>
</dbReference>
<comment type="caution">
    <text evidence="14">The sequence shown here is derived from an EMBL/GenBank/DDBJ whole genome shotgun (WGS) entry which is preliminary data.</text>
</comment>
<dbReference type="PROSITE" id="PS51424">
    <property type="entry name" value="ROC"/>
    <property type="match status" value="1"/>
</dbReference>
<dbReference type="PROSITE" id="PS50104">
    <property type="entry name" value="TIR"/>
    <property type="match status" value="1"/>
</dbReference>
<dbReference type="GO" id="GO:0004674">
    <property type="term" value="F:protein serine/threonine kinase activity"/>
    <property type="evidence" value="ECO:0007669"/>
    <property type="project" value="UniProtKB-KW"/>
</dbReference>
<evidence type="ECO:0000313" key="14">
    <source>
        <dbReference type="EMBL" id="MVM30420.1"/>
    </source>
</evidence>
<dbReference type="Gene3D" id="1.10.10.10">
    <property type="entry name" value="Winged helix-like DNA-binding domain superfamily/Winged helix DNA-binding domain"/>
    <property type="match status" value="1"/>
</dbReference>
<dbReference type="InterPro" id="IPR020859">
    <property type="entry name" value="ROC"/>
</dbReference>
<evidence type="ECO:0000256" key="11">
    <source>
        <dbReference type="ARBA" id="ARBA00048679"/>
    </source>
</evidence>
<dbReference type="Gene3D" id="3.40.50.300">
    <property type="entry name" value="P-loop containing nucleotide triphosphate hydrolases"/>
    <property type="match status" value="1"/>
</dbReference>
<keyword evidence="6" id="KW-0547">Nucleotide-binding</keyword>
<keyword evidence="4" id="KW-0808">Transferase</keyword>
<keyword evidence="8" id="KW-0067">ATP-binding</keyword>
<dbReference type="InterPro" id="IPR032171">
    <property type="entry name" value="COR-A"/>
</dbReference>
<dbReference type="EMBL" id="WPIN01000003">
    <property type="protein sequence ID" value="MVM30420.1"/>
    <property type="molecule type" value="Genomic_DNA"/>
</dbReference>
<dbReference type="SMART" id="SM00175">
    <property type="entry name" value="RAB"/>
    <property type="match status" value="1"/>
</dbReference>
<dbReference type="SUPFAM" id="SSF52200">
    <property type="entry name" value="Toll/Interleukin receptor TIR domain"/>
    <property type="match status" value="1"/>
</dbReference>
<dbReference type="Pfam" id="PF16095">
    <property type="entry name" value="COR-A"/>
    <property type="match status" value="1"/>
</dbReference>
<feature type="domain" description="TIR" evidence="12">
    <location>
        <begin position="786"/>
        <end position="927"/>
    </location>
</feature>
<evidence type="ECO:0000256" key="2">
    <source>
        <dbReference type="ARBA" id="ARBA00022527"/>
    </source>
</evidence>
<evidence type="ECO:0000256" key="6">
    <source>
        <dbReference type="ARBA" id="ARBA00022741"/>
    </source>
</evidence>
<comment type="catalytic activity">
    <reaction evidence="10">
        <text>L-threonyl-[protein] + ATP = O-phospho-L-threonyl-[protein] + ADP + H(+)</text>
        <dbReference type="Rhea" id="RHEA:46608"/>
        <dbReference type="Rhea" id="RHEA-COMP:11060"/>
        <dbReference type="Rhea" id="RHEA-COMP:11605"/>
        <dbReference type="ChEBI" id="CHEBI:15378"/>
        <dbReference type="ChEBI" id="CHEBI:30013"/>
        <dbReference type="ChEBI" id="CHEBI:30616"/>
        <dbReference type="ChEBI" id="CHEBI:61977"/>
        <dbReference type="ChEBI" id="CHEBI:456216"/>
        <dbReference type="EC" id="2.7.11.1"/>
    </reaction>
</comment>
<keyword evidence="7" id="KW-0418">Kinase</keyword>
<dbReference type="InterPro" id="IPR001611">
    <property type="entry name" value="Leu-rich_rpt"/>
</dbReference>
<dbReference type="SUPFAM" id="SSF52058">
    <property type="entry name" value="L domain-like"/>
    <property type="match status" value="1"/>
</dbReference>
<proteinExistence type="predicted"/>
<dbReference type="InterPro" id="IPR050836">
    <property type="entry name" value="SDS22/Internalin_LRR"/>
</dbReference>
<dbReference type="EC" id="2.7.11.1" evidence="1"/>
<name>A0A7K1S9H0_9BACT</name>
<dbReference type="PANTHER" id="PTHR46652">
    <property type="entry name" value="LEUCINE-RICH REPEAT AND IQ DOMAIN-CONTAINING PROTEIN 1-RELATED"/>
    <property type="match status" value="1"/>
</dbReference>
<dbReference type="InterPro" id="IPR027417">
    <property type="entry name" value="P-loop_NTPase"/>
</dbReference>
<evidence type="ECO:0000256" key="10">
    <source>
        <dbReference type="ARBA" id="ARBA00047899"/>
    </source>
</evidence>
<dbReference type="AlphaFoldDB" id="A0A7K1S9H0"/>
<dbReference type="GO" id="GO:0005525">
    <property type="term" value="F:GTP binding"/>
    <property type="evidence" value="ECO:0007669"/>
    <property type="project" value="InterPro"/>
</dbReference>
<evidence type="ECO:0000256" key="5">
    <source>
        <dbReference type="ARBA" id="ARBA00022737"/>
    </source>
</evidence>
<dbReference type="GO" id="GO:0005524">
    <property type="term" value="F:ATP binding"/>
    <property type="evidence" value="ECO:0007669"/>
    <property type="project" value="UniProtKB-KW"/>
</dbReference>
<dbReference type="Pfam" id="PF13676">
    <property type="entry name" value="TIR_2"/>
    <property type="match status" value="1"/>
</dbReference>
<reference evidence="14 15" key="1">
    <citation type="submission" date="2019-12" db="EMBL/GenBank/DDBJ databases">
        <title>Spirosoma sp. HMF4905 genome sequencing and assembly.</title>
        <authorList>
            <person name="Kang H."/>
            <person name="Cha I."/>
            <person name="Kim H."/>
            <person name="Joh K."/>
        </authorList>
    </citation>
    <scope>NUCLEOTIDE SEQUENCE [LARGE SCALE GENOMIC DNA]</scope>
    <source>
        <strain evidence="14 15">HMF4905</strain>
    </source>
</reference>
<dbReference type="Gene3D" id="3.40.50.10140">
    <property type="entry name" value="Toll/interleukin-1 receptor homology (TIR) domain"/>
    <property type="match status" value="1"/>
</dbReference>
<dbReference type="PROSITE" id="PS51450">
    <property type="entry name" value="LRR"/>
    <property type="match status" value="6"/>
</dbReference>
<dbReference type="Gene3D" id="3.80.10.10">
    <property type="entry name" value="Ribonuclease Inhibitor"/>
    <property type="match status" value="1"/>
</dbReference>
<dbReference type="Pfam" id="PF25497">
    <property type="entry name" value="COR-B"/>
    <property type="match status" value="1"/>
</dbReference>
<evidence type="ECO:0000259" key="13">
    <source>
        <dbReference type="PROSITE" id="PS51424"/>
    </source>
</evidence>
<evidence type="ECO:0000256" key="8">
    <source>
        <dbReference type="ARBA" id="ARBA00022840"/>
    </source>
</evidence>
<evidence type="ECO:0000256" key="9">
    <source>
        <dbReference type="ARBA" id="ARBA00023134"/>
    </source>
</evidence>
<dbReference type="InterPro" id="IPR005225">
    <property type="entry name" value="Small_GTP-bd"/>
</dbReference>
<dbReference type="InterPro" id="IPR057263">
    <property type="entry name" value="COR-B"/>
</dbReference>
<dbReference type="SMART" id="SM00255">
    <property type="entry name" value="TIR"/>
    <property type="match status" value="1"/>
</dbReference>
<dbReference type="Pfam" id="PF08477">
    <property type="entry name" value="Roc"/>
    <property type="match status" value="1"/>
</dbReference>
<dbReference type="PRINTS" id="PR00449">
    <property type="entry name" value="RASTRNSFRMNG"/>
</dbReference>
<keyword evidence="2" id="KW-0723">Serine/threonine-protein kinase</keyword>
<dbReference type="Gene3D" id="3.30.310.200">
    <property type="match status" value="1"/>
</dbReference>
<evidence type="ECO:0000256" key="1">
    <source>
        <dbReference type="ARBA" id="ARBA00012513"/>
    </source>
</evidence>
<keyword evidence="15" id="KW-1185">Reference proteome</keyword>
<dbReference type="InterPro" id="IPR035897">
    <property type="entry name" value="Toll_tir_struct_dom_sf"/>
</dbReference>
<dbReference type="Pfam" id="PF12799">
    <property type="entry name" value="LRR_4"/>
    <property type="match status" value="2"/>
</dbReference>
<evidence type="ECO:0000256" key="3">
    <source>
        <dbReference type="ARBA" id="ARBA00022614"/>
    </source>
</evidence>
<dbReference type="InterPro" id="IPR032675">
    <property type="entry name" value="LRR_dom_sf"/>
</dbReference>
<dbReference type="SMART" id="SM00365">
    <property type="entry name" value="LRR_SD22"/>
    <property type="match status" value="6"/>
</dbReference>
<dbReference type="InterPro" id="IPR000157">
    <property type="entry name" value="TIR_dom"/>
</dbReference>
<accession>A0A7K1S9H0</accession>
<comment type="catalytic activity">
    <reaction evidence="11">
        <text>L-seryl-[protein] + ATP = O-phospho-L-seryl-[protein] + ADP + H(+)</text>
        <dbReference type="Rhea" id="RHEA:17989"/>
        <dbReference type="Rhea" id="RHEA-COMP:9863"/>
        <dbReference type="Rhea" id="RHEA-COMP:11604"/>
        <dbReference type="ChEBI" id="CHEBI:15378"/>
        <dbReference type="ChEBI" id="CHEBI:29999"/>
        <dbReference type="ChEBI" id="CHEBI:30616"/>
        <dbReference type="ChEBI" id="CHEBI:83421"/>
        <dbReference type="ChEBI" id="CHEBI:456216"/>
        <dbReference type="EC" id="2.7.11.1"/>
    </reaction>
</comment>
<dbReference type="GO" id="GO:0007165">
    <property type="term" value="P:signal transduction"/>
    <property type="evidence" value="ECO:0007669"/>
    <property type="project" value="InterPro"/>
</dbReference>
<dbReference type="Gene3D" id="1.10.10.2200">
    <property type="match status" value="1"/>
</dbReference>
<dbReference type="SUPFAM" id="SSF52540">
    <property type="entry name" value="P-loop containing nucleoside triphosphate hydrolases"/>
    <property type="match status" value="1"/>
</dbReference>
<dbReference type="InterPro" id="IPR036388">
    <property type="entry name" value="WH-like_DNA-bd_sf"/>
</dbReference>
<sequence>MNTSTDDAYQEALKRINECKKERSISLSLSFLDLTSIPPEVQQLPQLQSLYVSGTKVSDLSPLSSLIQLKELDVSNNQISDLGPLIPLAKLHTLFLYENEISDLKPLKNLKKLQRLSLGENKIHDFNPLKSLTQLNYLYLPDSHISDLSPFASLTRLIDLFLPNNQIEDLGPLASLIQLQELRLSNNLIRDLTSLMSLIQLIDLQLHNNQIHDLIPLASLTKLKKLDVAQNQINVFPEFLLQLGIPIENSNGYSGNSCITIGDNPWKHPPLEILLKGNESVQAYFNSLENKQTKPLNEVKVVLIGEGAAGKTSLVSQLLGKDFNPHQSQTHGILIERGEYNCKGDRVQVNFWDFGGQEIMHATHQFFLTERSIYVLVLDSRKEDQTEYWLKHIDTFGKQSPVLVVINKIDENPGFDLNRPFLTEKYPAIANRFFRVSCKRGDGVPEFQDELRSVIQDMDIRKQPFSPDWLAVKQTLSTMKRDYITYNEFQQYCEADSVTDEAQQKTLLGFLNDLGIVFEHKRQATRHDTFIMNPQWLTQAVYRIINSPEVTDKNGFLEWDDLETILHKPEETAPDLAQRRKELKVSYPGAKFAFIVSMLEQFELCYKVGEDRWMIPDLLPVSRKDVSIDFTGAAHYLFAYDFLPNSVLPTLMVQLSRWIVQDLQWRTGVVLKDLSSESYAYIEADKEAKSIAIRVKSQGANFQRSFLNLIRQTLQEINAKLNIKIEEKVALPDMPNEYVAYQDLIDLLDMGEKQILIPKLKRRYTINDLLEGVDVTNRATNVGRSQTVNIFISYAHEDVQYKDELMKSLKPLIRQDKIQVWQDFEITAGQRWNDEIMGHLERAHIVIALMSPDFIDSDFCYSIELANALKAEARGEKTIIPIQVRPSAWEDLRPIGAIQGIPAKPVTKYSKRDDGWMEVYKGVGRALDRWQNRFNQT</sequence>
<protein>
    <recommendedName>
        <fullName evidence="1">non-specific serine/threonine protein kinase</fullName>
        <ecNumber evidence="1">2.7.11.1</ecNumber>
    </recommendedName>
</protein>
<dbReference type="Proteomes" id="UP000436006">
    <property type="component" value="Unassembled WGS sequence"/>
</dbReference>
<dbReference type="NCBIfam" id="TIGR00231">
    <property type="entry name" value="small_GTP"/>
    <property type="match status" value="1"/>
</dbReference>
<gene>
    <name evidence="14" type="ORF">GO755_10275</name>
</gene>
<organism evidence="14 15">
    <name type="scientific">Spirosoma arboris</name>
    <dbReference type="NCBI Taxonomy" id="2682092"/>
    <lineage>
        <taxon>Bacteria</taxon>
        <taxon>Pseudomonadati</taxon>
        <taxon>Bacteroidota</taxon>
        <taxon>Cytophagia</taxon>
        <taxon>Cytophagales</taxon>
        <taxon>Cytophagaceae</taxon>
        <taxon>Spirosoma</taxon>
    </lineage>
</organism>
<evidence type="ECO:0000313" key="15">
    <source>
        <dbReference type="Proteomes" id="UP000436006"/>
    </source>
</evidence>
<feature type="domain" description="Roc" evidence="13">
    <location>
        <begin position="292"/>
        <end position="458"/>
    </location>
</feature>
<dbReference type="InterPro" id="IPR003591">
    <property type="entry name" value="Leu-rich_rpt_typical-subtyp"/>
</dbReference>
<keyword evidence="3" id="KW-0433">Leucine-rich repeat</keyword>